<dbReference type="OrthoDB" id="268938at2157"/>
<reference evidence="1 2" key="1">
    <citation type="submission" date="2013-09" db="EMBL/GenBank/DDBJ databases">
        <title>Whole genome sequencing of Halarchaeum acidiphilum strain MH1-52-1.</title>
        <authorList>
            <person name="Shimane Y."/>
            <person name="Minegishi H."/>
            <person name="Nishi S."/>
            <person name="Echigo A."/>
            <person name="Shuto A."/>
            <person name="Konishi M."/>
            <person name="Ito T."/>
            <person name="Ohkuma M."/>
            <person name="Ohta Y."/>
            <person name="Nagano Y."/>
            <person name="Tsubouchi T."/>
            <person name="Mori K."/>
            <person name="Usui K."/>
            <person name="Kamekura M."/>
            <person name="Usami R."/>
            <person name="Takaki Y."/>
            <person name="Hatada Y."/>
        </authorList>
    </citation>
    <scope>NUCLEOTIDE SEQUENCE [LARGE SCALE GENOMIC DNA]</scope>
    <source>
        <strain evidence="1 2">JCM 16109</strain>
    </source>
</reference>
<organism evidence="1 2">
    <name type="scientific">Halarchaeum acidiphilum MH1-52-1</name>
    <dbReference type="NCBI Taxonomy" id="1261545"/>
    <lineage>
        <taxon>Archaea</taxon>
        <taxon>Methanobacteriati</taxon>
        <taxon>Methanobacteriota</taxon>
        <taxon>Stenosarchaea group</taxon>
        <taxon>Halobacteria</taxon>
        <taxon>Halobacteriales</taxon>
        <taxon>Halobacteriaceae</taxon>
    </lineage>
</organism>
<evidence type="ECO:0000313" key="1">
    <source>
        <dbReference type="EMBL" id="GAD53105.1"/>
    </source>
</evidence>
<keyword evidence="2" id="KW-1185">Reference proteome</keyword>
<evidence type="ECO:0000313" key="2">
    <source>
        <dbReference type="Proteomes" id="UP000016986"/>
    </source>
</evidence>
<dbReference type="EMBL" id="BATA01000048">
    <property type="protein sequence ID" value="GAD53105.1"/>
    <property type="molecule type" value="Genomic_DNA"/>
</dbReference>
<dbReference type="RefSeq" id="WP_020221365.1">
    <property type="nucleotide sequence ID" value="NZ_BANO01000055.1"/>
</dbReference>
<proteinExistence type="predicted"/>
<dbReference type="AlphaFoldDB" id="U2YVP6"/>
<comment type="caution">
    <text evidence="1">The sequence shown here is derived from an EMBL/GenBank/DDBJ whole genome shotgun (WGS) entry which is preliminary data.</text>
</comment>
<dbReference type="Proteomes" id="UP000016986">
    <property type="component" value="Unassembled WGS sequence"/>
</dbReference>
<protein>
    <submittedName>
        <fullName evidence="1">Uncharacterized protein</fullName>
    </submittedName>
</protein>
<sequence length="175" mass="18054">MRFKLAAIALGIVVVASAFGASAFTTATVQRDANINVASDSGGLIGLTAGDSELVSSPTDGQLSIDVAQGDASGVNPNSSLTIGNESSPAFNITNNFPSAHTFNVSYEMGTDPDTTTKNVKFKLFNSTDHVDTVNEDEAYKGELSTGDKLRVVVEVDSSGATKSDDLSGNLNITA</sequence>
<gene>
    <name evidence="1" type="ORF">MBEHAL_1865</name>
</gene>
<dbReference type="eggNOG" id="ENOG502N5KG">
    <property type="taxonomic scope" value="Archaea"/>
</dbReference>
<name>U2YVP6_9EURY</name>
<accession>U2YVP6</accession>